<evidence type="ECO:0000256" key="4">
    <source>
        <dbReference type="ARBA" id="ARBA00022801"/>
    </source>
</evidence>
<dbReference type="PANTHER" id="PTHR43660">
    <property type="entry name" value="DIPEPTIDYL CARBOXYPEPTIDASE"/>
    <property type="match status" value="1"/>
</dbReference>
<dbReference type="GO" id="GO:0004222">
    <property type="term" value="F:metalloendopeptidase activity"/>
    <property type="evidence" value="ECO:0007669"/>
    <property type="project" value="InterPro"/>
</dbReference>
<evidence type="ECO:0000256" key="7">
    <source>
        <dbReference type="RuleBase" id="RU003435"/>
    </source>
</evidence>
<keyword evidence="3 7" id="KW-0479">Metal-binding</keyword>
<evidence type="ECO:0000256" key="6">
    <source>
        <dbReference type="ARBA" id="ARBA00023049"/>
    </source>
</evidence>
<protein>
    <submittedName>
        <fullName evidence="10">Peptidyl-dipeptidase Dcp</fullName>
    </submittedName>
</protein>
<keyword evidence="6 7" id="KW-0482">Metalloprotease</keyword>
<proteinExistence type="inferred from homology"/>
<dbReference type="AlphaFoldDB" id="A0A1I2K9D8"/>
<keyword evidence="4 7" id="KW-0378">Hydrolase</keyword>
<evidence type="ECO:0000259" key="9">
    <source>
        <dbReference type="Pfam" id="PF01432"/>
    </source>
</evidence>
<organism evidence="10 11">
    <name type="scientific">Sunxiuqinia elliptica</name>
    <dbReference type="NCBI Taxonomy" id="655355"/>
    <lineage>
        <taxon>Bacteria</taxon>
        <taxon>Pseudomonadati</taxon>
        <taxon>Bacteroidota</taxon>
        <taxon>Bacteroidia</taxon>
        <taxon>Marinilabiliales</taxon>
        <taxon>Prolixibacteraceae</taxon>
        <taxon>Sunxiuqinia</taxon>
    </lineage>
</organism>
<name>A0A1I2K9D8_9BACT</name>
<dbReference type="GO" id="GO:0004180">
    <property type="term" value="F:carboxypeptidase activity"/>
    <property type="evidence" value="ECO:0007669"/>
    <property type="project" value="TreeGrafter"/>
</dbReference>
<feature type="domain" description="Peptidase M3A/M3B catalytic" evidence="9">
    <location>
        <begin position="255"/>
        <end position="700"/>
    </location>
</feature>
<dbReference type="GO" id="GO:0006508">
    <property type="term" value="P:proteolysis"/>
    <property type="evidence" value="ECO:0007669"/>
    <property type="project" value="UniProtKB-KW"/>
</dbReference>
<dbReference type="SUPFAM" id="SSF55486">
    <property type="entry name" value="Metalloproteases ('zincins'), catalytic domain"/>
    <property type="match status" value="1"/>
</dbReference>
<gene>
    <name evidence="10" type="ORF">SAMN05216283_11192</name>
</gene>
<sequence length="702" mass="80320">MKKISPVLILALALFVSCNSSKETKTAMTNPFLKPYETPFEVPPFNEIEIEHYLPAVAEGIEQQQEEIEAITSNAEDPTFENTILALDHSGILLNRVTTVFSNLNSANTNPDMQALAREITPKVTAHSDNIMLNSALFKRVKAVYDKRASLNLNHEQLRLVEKFYKDFERNGANLSAEDQEKLRGLNQELSNLSLKFGENLLAETNKNFRLVIEDEADLSGLPEGVVAAAAEEAEKAEMSGKWVFTLQKPSLIPFLQYADNRDLREEIYRGYFMRGNNDNEFDNKEVLAKMVELRDERAKLLGYTNHAAYIIDNNMAKTPENVYDFLQKLWTPALEVAKKERDEMQAIINREGGKFELKSWDWWYYAEKLRKEKYDLDESEIKPYFSLDNVREGVFYVCNQLYGIQFERREDIPVYHPEAEAWEVKEADGSHVGVLYMDFHPRDGKRVGAWNTGYRRQAYEEGKKIYPVTSIVCNFTRPAGDAPALLNFDEVQTFFHEFGHALHGLFTDGPYRRTAGRVPRDFVELPSQIMENWAAEPEVLKVYAKHYQTGEAIPDALVQKLVNSGHFNQGFATVEYLAASLLDMDWHTQPFNGDVLAFEKTSMDRFGLIDEIIPRYRSTYFSHIFAGGYSAGYYVYIWAGVLDTDAFAAFKESGDLFNPELAAKFRTLLAKSGSDEGMTIYRNFRGQDPSTEYLLEKRGLK</sequence>
<dbReference type="CDD" id="cd06456">
    <property type="entry name" value="M3A_DCP"/>
    <property type="match status" value="1"/>
</dbReference>
<dbReference type="InterPro" id="IPR001567">
    <property type="entry name" value="Pept_M3A_M3B_dom"/>
</dbReference>
<comment type="similarity">
    <text evidence="1 7">Belongs to the peptidase M3 family.</text>
</comment>
<dbReference type="Gene3D" id="3.40.390.10">
    <property type="entry name" value="Collagenase (Catalytic Domain)"/>
    <property type="match status" value="1"/>
</dbReference>
<dbReference type="Pfam" id="PF01432">
    <property type="entry name" value="Peptidase_M3"/>
    <property type="match status" value="1"/>
</dbReference>
<evidence type="ECO:0000313" key="11">
    <source>
        <dbReference type="Proteomes" id="UP000198964"/>
    </source>
</evidence>
<dbReference type="PANTHER" id="PTHR43660:SF1">
    <property type="entry name" value="DIPEPTIDYL CARBOXYPEPTIDASE"/>
    <property type="match status" value="1"/>
</dbReference>
<comment type="cofactor">
    <cofactor evidence="7">
        <name>Zn(2+)</name>
        <dbReference type="ChEBI" id="CHEBI:29105"/>
    </cofactor>
    <text evidence="7">Binds 1 zinc ion.</text>
</comment>
<feature type="chain" id="PRO_5011623983" evidence="8">
    <location>
        <begin position="23"/>
        <end position="702"/>
    </location>
</feature>
<evidence type="ECO:0000256" key="3">
    <source>
        <dbReference type="ARBA" id="ARBA00022723"/>
    </source>
</evidence>
<dbReference type="EMBL" id="FONW01000011">
    <property type="protein sequence ID" value="SFF63712.1"/>
    <property type="molecule type" value="Genomic_DNA"/>
</dbReference>
<keyword evidence="5 7" id="KW-0862">Zinc</keyword>
<evidence type="ECO:0000256" key="2">
    <source>
        <dbReference type="ARBA" id="ARBA00022670"/>
    </source>
</evidence>
<evidence type="ECO:0000256" key="8">
    <source>
        <dbReference type="SAM" id="SignalP"/>
    </source>
</evidence>
<dbReference type="FunFam" id="3.40.390.10:FF:000009">
    <property type="entry name" value="Oligopeptidase A"/>
    <property type="match status" value="1"/>
</dbReference>
<dbReference type="InterPro" id="IPR045090">
    <property type="entry name" value="Pept_M3A_M3B"/>
</dbReference>
<feature type="signal peptide" evidence="8">
    <location>
        <begin position="1"/>
        <end position="22"/>
    </location>
</feature>
<accession>A0A1I2K9D8</accession>
<dbReference type="PROSITE" id="PS51257">
    <property type="entry name" value="PROKAR_LIPOPROTEIN"/>
    <property type="match status" value="1"/>
</dbReference>
<dbReference type="InterPro" id="IPR034005">
    <property type="entry name" value="M3A_DCP"/>
</dbReference>
<dbReference type="Gene3D" id="1.10.1370.40">
    <property type="match status" value="1"/>
</dbReference>
<keyword evidence="2 7" id="KW-0645">Protease</keyword>
<dbReference type="Proteomes" id="UP000198964">
    <property type="component" value="Unassembled WGS sequence"/>
</dbReference>
<dbReference type="InterPro" id="IPR024077">
    <property type="entry name" value="Neurolysin/TOP_dom2"/>
</dbReference>
<dbReference type="RefSeq" id="WP_093921099.1">
    <property type="nucleotide sequence ID" value="NZ_FONW01000011.1"/>
</dbReference>
<keyword evidence="11" id="KW-1185">Reference proteome</keyword>
<dbReference type="InterPro" id="IPR024079">
    <property type="entry name" value="MetalloPept_cat_dom_sf"/>
</dbReference>
<reference evidence="10 11" key="1">
    <citation type="submission" date="2016-10" db="EMBL/GenBank/DDBJ databases">
        <authorList>
            <person name="de Groot N.N."/>
        </authorList>
    </citation>
    <scope>NUCLEOTIDE SEQUENCE [LARGE SCALE GENOMIC DNA]</scope>
    <source>
        <strain evidence="10 11">CGMCC 1.9156</strain>
    </source>
</reference>
<evidence type="ECO:0000313" key="10">
    <source>
        <dbReference type="EMBL" id="SFF63712.1"/>
    </source>
</evidence>
<dbReference type="GO" id="GO:0046872">
    <property type="term" value="F:metal ion binding"/>
    <property type="evidence" value="ECO:0007669"/>
    <property type="project" value="UniProtKB-UniRule"/>
</dbReference>
<evidence type="ECO:0000256" key="5">
    <source>
        <dbReference type="ARBA" id="ARBA00022833"/>
    </source>
</evidence>
<dbReference type="GO" id="GO:0005829">
    <property type="term" value="C:cytosol"/>
    <property type="evidence" value="ECO:0007669"/>
    <property type="project" value="TreeGrafter"/>
</dbReference>
<keyword evidence="8" id="KW-0732">Signal</keyword>
<dbReference type="Gene3D" id="1.10.1370.10">
    <property type="entry name" value="Neurolysin, domain 3"/>
    <property type="match status" value="1"/>
</dbReference>
<evidence type="ECO:0000256" key="1">
    <source>
        <dbReference type="ARBA" id="ARBA00006040"/>
    </source>
</evidence>